<protein>
    <recommendedName>
        <fullName evidence="4">SdpA family antimicrobial peptide system protein</fullName>
    </recommendedName>
</protein>
<name>A0A9X1XUG1_9FLAO</name>
<keyword evidence="3" id="KW-1185">Reference proteome</keyword>
<dbReference type="Proteomes" id="UP001139260">
    <property type="component" value="Unassembled WGS sequence"/>
</dbReference>
<evidence type="ECO:0000313" key="2">
    <source>
        <dbReference type="EMBL" id="MCK8143447.1"/>
    </source>
</evidence>
<dbReference type="Pfam" id="PF17418">
    <property type="entry name" value="SdpA"/>
    <property type="match status" value="1"/>
</dbReference>
<gene>
    <name evidence="2" type="ORF">MW871_16270</name>
</gene>
<reference evidence="2" key="1">
    <citation type="submission" date="2022-04" db="EMBL/GenBank/DDBJ databases">
        <title>Flavobacterium pygoscelis sp. nov. isolated from Chinstrap chick (Pygoscelis antarcticus).</title>
        <authorList>
            <person name="Irgang R."/>
            <person name="Poblete-Morales M."/>
            <person name="Avendano-Herrera R."/>
        </authorList>
    </citation>
    <scope>NUCLEOTIDE SEQUENCE</scope>
    <source>
        <strain evidence="2">I-SCBP12n</strain>
    </source>
</reference>
<keyword evidence="1" id="KW-0812">Transmembrane</keyword>
<evidence type="ECO:0000313" key="3">
    <source>
        <dbReference type="Proteomes" id="UP001139260"/>
    </source>
</evidence>
<dbReference type="InterPro" id="IPR023902">
    <property type="entry name" value="Sporulation_SdpA"/>
</dbReference>
<keyword evidence="1" id="KW-0472">Membrane</keyword>
<dbReference type="EMBL" id="JALNUB010000041">
    <property type="protein sequence ID" value="MCK8143447.1"/>
    <property type="molecule type" value="Genomic_DNA"/>
</dbReference>
<organism evidence="2 3">
    <name type="scientific">Flavobacterium pygoscelis</name>
    <dbReference type="NCBI Taxonomy" id="2893176"/>
    <lineage>
        <taxon>Bacteria</taxon>
        <taxon>Pseudomonadati</taxon>
        <taxon>Bacteroidota</taxon>
        <taxon>Flavobacteriia</taxon>
        <taxon>Flavobacteriales</taxon>
        <taxon>Flavobacteriaceae</taxon>
        <taxon>Flavobacterium</taxon>
    </lineage>
</organism>
<comment type="caution">
    <text evidence="2">The sequence shown here is derived from an EMBL/GenBank/DDBJ whole genome shotgun (WGS) entry which is preliminary data.</text>
</comment>
<dbReference type="AlphaFoldDB" id="A0A9X1XUG1"/>
<accession>A0A9X1XUG1</accession>
<feature type="transmembrane region" description="Helical" evidence="1">
    <location>
        <begin position="6"/>
        <end position="26"/>
    </location>
</feature>
<dbReference type="RefSeq" id="WP_248429439.1">
    <property type="nucleotide sequence ID" value="NZ_JALNUB010000041.1"/>
</dbReference>
<sequence>MTKKIVLYFISSIWVFFLIFLIFSSFRSPINLPLSQQIVLTKILPEGWGFFTRDAREPITRFYTVSGLHLNEKSLVCSGRKYYFGLSRDCRYEYAEIDYLSSLKPDSTYAIGKGKL</sequence>
<evidence type="ECO:0000256" key="1">
    <source>
        <dbReference type="SAM" id="Phobius"/>
    </source>
</evidence>
<evidence type="ECO:0008006" key="4">
    <source>
        <dbReference type="Google" id="ProtNLM"/>
    </source>
</evidence>
<feature type="non-terminal residue" evidence="2">
    <location>
        <position position="116"/>
    </location>
</feature>
<keyword evidence="1" id="KW-1133">Transmembrane helix</keyword>
<proteinExistence type="predicted"/>